<dbReference type="SMART" id="SM00382">
    <property type="entry name" value="AAA"/>
    <property type="match status" value="1"/>
</dbReference>
<dbReference type="Proteomes" id="UP000038009">
    <property type="component" value="Unassembled WGS sequence"/>
</dbReference>
<feature type="region of interest" description="Disordered" evidence="5">
    <location>
        <begin position="817"/>
        <end position="843"/>
    </location>
</feature>
<feature type="region of interest" description="Disordered" evidence="5">
    <location>
        <begin position="1"/>
        <end position="69"/>
    </location>
</feature>
<dbReference type="GO" id="GO:0005524">
    <property type="term" value="F:ATP binding"/>
    <property type="evidence" value="ECO:0007669"/>
    <property type="project" value="UniProtKB-KW"/>
</dbReference>
<keyword evidence="2" id="KW-0547">Nucleotide-binding</keyword>
<dbReference type="InterPro" id="IPR003960">
    <property type="entry name" value="ATPase_AAA_CS"/>
</dbReference>
<feature type="compositionally biased region" description="Basic residues" evidence="5">
    <location>
        <begin position="180"/>
        <end position="201"/>
    </location>
</feature>
<dbReference type="GO" id="GO:0006334">
    <property type="term" value="P:nucleosome assembly"/>
    <property type="evidence" value="ECO:0007669"/>
    <property type="project" value="TreeGrafter"/>
</dbReference>
<dbReference type="GO" id="GO:0003682">
    <property type="term" value="F:chromatin binding"/>
    <property type="evidence" value="ECO:0007669"/>
    <property type="project" value="TreeGrafter"/>
</dbReference>
<dbReference type="InterPro" id="IPR045199">
    <property type="entry name" value="ATAD2-like"/>
</dbReference>
<organism evidence="7 8">
    <name type="scientific">Leptomonas seymouri</name>
    <dbReference type="NCBI Taxonomy" id="5684"/>
    <lineage>
        <taxon>Eukaryota</taxon>
        <taxon>Discoba</taxon>
        <taxon>Euglenozoa</taxon>
        <taxon>Kinetoplastea</taxon>
        <taxon>Metakinetoplastina</taxon>
        <taxon>Trypanosomatida</taxon>
        <taxon>Trypanosomatidae</taxon>
        <taxon>Leishmaniinae</taxon>
        <taxon>Leptomonas</taxon>
    </lineage>
</organism>
<evidence type="ECO:0000259" key="6">
    <source>
        <dbReference type="SMART" id="SM00382"/>
    </source>
</evidence>
<dbReference type="GO" id="GO:0042393">
    <property type="term" value="F:histone binding"/>
    <property type="evidence" value="ECO:0007669"/>
    <property type="project" value="TreeGrafter"/>
</dbReference>
<dbReference type="InterPro" id="IPR027417">
    <property type="entry name" value="P-loop_NTPase"/>
</dbReference>
<dbReference type="PANTHER" id="PTHR23069:SF0">
    <property type="entry name" value="TAT-BINDING HOMOLOG 7"/>
    <property type="match status" value="1"/>
</dbReference>
<dbReference type="InterPro" id="IPR003593">
    <property type="entry name" value="AAA+_ATPase"/>
</dbReference>
<feature type="compositionally biased region" description="Basic and acidic residues" evidence="5">
    <location>
        <begin position="1488"/>
        <end position="1497"/>
    </location>
</feature>
<feature type="compositionally biased region" description="Basic and acidic residues" evidence="5">
    <location>
        <begin position="238"/>
        <end position="252"/>
    </location>
</feature>
<reference evidence="7 8" key="1">
    <citation type="journal article" date="2015" name="PLoS Pathog.">
        <title>Leptomonas seymouri: Adaptations to the Dixenous Life Cycle Analyzed by Genome Sequencing, Transcriptome Profiling and Co-infection with Leishmania donovani.</title>
        <authorList>
            <person name="Kraeva N."/>
            <person name="Butenko A."/>
            <person name="Hlavacova J."/>
            <person name="Kostygov A."/>
            <person name="Myskova J."/>
            <person name="Grybchuk D."/>
            <person name="Lestinova T."/>
            <person name="Votypka J."/>
            <person name="Volf P."/>
            <person name="Opperdoes F."/>
            <person name="Flegontov P."/>
            <person name="Lukes J."/>
            <person name="Yurchenko V."/>
        </authorList>
    </citation>
    <scope>NUCLEOTIDE SEQUENCE [LARGE SCALE GENOMIC DNA]</scope>
    <source>
        <strain evidence="7 8">ATCC 30220</strain>
    </source>
</reference>
<dbReference type="GO" id="GO:0016887">
    <property type="term" value="F:ATP hydrolysis activity"/>
    <property type="evidence" value="ECO:0007669"/>
    <property type="project" value="InterPro"/>
</dbReference>
<feature type="compositionally biased region" description="Basic and acidic residues" evidence="5">
    <location>
        <begin position="347"/>
        <end position="365"/>
    </location>
</feature>
<accession>A0A0N1IKU2</accession>
<evidence type="ECO:0000256" key="5">
    <source>
        <dbReference type="SAM" id="MobiDB-lite"/>
    </source>
</evidence>
<feature type="region of interest" description="Disordered" evidence="5">
    <location>
        <begin position="1145"/>
        <end position="1164"/>
    </location>
</feature>
<dbReference type="GO" id="GO:0006337">
    <property type="term" value="P:nucleosome disassembly"/>
    <property type="evidence" value="ECO:0007669"/>
    <property type="project" value="TreeGrafter"/>
</dbReference>
<dbReference type="VEuPathDB" id="TriTrypDB:Lsey_0099_0150"/>
<dbReference type="FunFam" id="3.40.50.300:FF:000061">
    <property type="entry name" value="ATPase family, AAA domain-containing 2"/>
    <property type="match status" value="1"/>
</dbReference>
<dbReference type="Pfam" id="PF00004">
    <property type="entry name" value="AAA"/>
    <property type="match status" value="1"/>
</dbReference>
<proteinExistence type="inferred from homology"/>
<dbReference type="InterPro" id="IPR041569">
    <property type="entry name" value="AAA_lid_3"/>
</dbReference>
<feature type="compositionally biased region" description="Low complexity" evidence="5">
    <location>
        <begin position="286"/>
        <end position="297"/>
    </location>
</feature>
<evidence type="ECO:0000256" key="2">
    <source>
        <dbReference type="ARBA" id="ARBA00022741"/>
    </source>
</evidence>
<keyword evidence="8" id="KW-1185">Reference proteome</keyword>
<dbReference type="Gene3D" id="1.10.8.60">
    <property type="match status" value="1"/>
</dbReference>
<comment type="similarity">
    <text evidence="1">Belongs to the AAA ATPase family.</text>
</comment>
<feature type="compositionally biased region" description="Polar residues" evidence="5">
    <location>
        <begin position="264"/>
        <end position="273"/>
    </location>
</feature>
<dbReference type="Gene3D" id="3.40.50.300">
    <property type="entry name" value="P-loop containing nucleotide triphosphate hydrolases"/>
    <property type="match status" value="1"/>
</dbReference>
<feature type="compositionally biased region" description="Basic and acidic residues" evidence="5">
    <location>
        <begin position="317"/>
        <end position="333"/>
    </location>
</feature>
<dbReference type="Pfam" id="PF17862">
    <property type="entry name" value="AAA_lid_3"/>
    <property type="match status" value="1"/>
</dbReference>
<comment type="caution">
    <text evidence="7">The sequence shown here is derived from an EMBL/GenBank/DDBJ whole genome shotgun (WGS) entry which is preliminary data.</text>
</comment>
<evidence type="ECO:0000313" key="7">
    <source>
        <dbReference type="EMBL" id="KPI87182.1"/>
    </source>
</evidence>
<evidence type="ECO:0000313" key="8">
    <source>
        <dbReference type="Proteomes" id="UP000038009"/>
    </source>
</evidence>
<name>A0A0N1IKU2_LEPSE</name>
<dbReference type="PANTHER" id="PTHR23069">
    <property type="entry name" value="AAA DOMAIN-CONTAINING"/>
    <property type="match status" value="1"/>
</dbReference>
<keyword evidence="4" id="KW-0103">Bromodomain</keyword>
<dbReference type="SUPFAM" id="SSF52540">
    <property type="entry name" value="P-loop containing nucleoside triphosphate hydrolases"/>
    <property type="match status" value="1"/>
</dbReference>
<feature type="compositionally biased region" description="Low complexity" evidence="5">
    <location>
        <begin position="214"/>
        <end position="237"/>
    </location>
</feature>
<dbReference type="OrthoDB" id="5421at2759"/>
<gene>
    <name evidence="7" type="ORF">ABL78_3744</name>
</gene>
<feature type="compositionally biased region" description="Basic and acidic residues" evidence="5">
    <location>
        <begin position="169"/>
        <end position="179"/>
    </location>
</feature>
<keyword evidence="3" id="KW-0067">ATP-binding</keyword>
<feature type="region of interest" description="Disordered" evidence="5">
    <location>
        <begin position="1333"/>
        <end position="1379"/>
    </location>
</feature>
<evidence type="ECO:0000256" key="1">
    <source>
        <dbReference type="ARBA" id="ARBA00006914"/>
    </source>
</evidence>
<dbReference type="GO" id="GO:0045815">
    <property type="term" value="P:transcription initiation-coupled chromatin remodeling"/>
    <property type="evidence" value="ECO:0007669"/>
    <property type="project" value="TreeGrafter"/>
</dbReference>
<feature type="region of interest" description="Disordered" evidence="5">
    <location>
        <begin position="1407"/>
        <end position="1506"/>
    </location>
</feature>
<dbReference type="EMBL" id="LJSK01000099">
    <property type="protein sequence ID" value="KPI87182.1"/>
    <property type="molecule type" value="Genomic_DNA"/>
</dbReference>
<evidence type="ECO:0000256" key="4">
    <source>
        <dbReference type="ARBA" id="ARBA00023117"/>
    </source>
</evidence>
<feature type="domain" description="AAA+ ATPase" evidence="6">
    <location>
        <begin position="486"/>
        <end position="639"/>
    </location>
</feature>
<feature type="region of interest" description="Disordered" evidence="5">
    <location>
        <begin position="145"/>
        <end position="365"/>
    </location>
</feature>
<feature type="compositionally biased region" description="Polar residues" evidence="5">
    <location>
        <begin position="821"/>
        <end position="832"/>
    </location>
</feature>
<feature type="compositionally biased region" description="Basic and acidic residues" evidence="5">
    <location>
        <begin position="1145"/>
        <end position="1154"/>
    </location>
</feature>
<dbReference type="GO" id="GO:0005634">
    <property type="term" value="C:nucleus"/>
    <property type="evidence" value="ECO:0007669"/>
    <property type="project" value="TreeGrafter"/>
</dbReference>
<protein>
    <submittedName>
        <fullName evidence="7">Putative ATPase</fullName>
    </submittedName>
</protein>
<dbReference type="OMA" id="VCLSQYH"/>
<dbReference type="PROSITE" id="PS00674">
    <property type="entry name" value="AAA"/>
    <property type="match status" value="1"/>
</dbReference>
<dbReference type="InterPro" id="IPR003959">
    <property type="entry name" value="ATPase_AAA_core"/>
</dbReference>
<feature type="compositionally biased region" description="Basic and acidic residues" evidence="5">
    <location>
        <begin position="1369"/>
        <end position="1379"/>
    </location>
</feature>
<sequence length="1614" mass="177336">MVSTRAQARRGGGSDSDNSGDVDDNSGGEAELTPRRQLSSRKGETAAATTAAVVCSSSPVTEGERLGRGCRVSRSSVSLDEQYLAASLYRSSTQQRGFAVAGRHSHDKSRAAAQEEAFTINRRYPMREAAKRAMKSLHVTLTSANGAAGLDDEDEEERSNSMGAFHFRNHPELTEEIQRRREKQRRRLQRGRDQRRGRKRRSSDNSSSDEDTAESGGSSSSDSDADTDSGTSSSGTSGEERKVDQLSADRCRGMTAPTNAAPHQGNSLSSSPRASGGGVGDYVRPATTSTRRITTATHNSSHNDDAVSLDSSITEASMREESVERMAMQDRHARSSSSSSSENGGDGTRDFATDAERRRAMRNARESVDKDVKLNYYMHDAVGAEDVKKIRRRQLDRRYRWLVYQAEEARARGDACGIGSGGAGDNSGSAVTTANGALGDILPLRVDDNVTFDSVGGLPEHIVTLREMVLLPLLYPDLFERLDLKAPRGVLFVGPPGTGKTLMARALANEGTRLGCGGGASLRSSTPPRITFFVRKGADMLSKWVGESERQLKLLFEEAKRLQPSIIFFDEVDGLAPTRHAKTEQTQAALVSTLLALLDGLEDRGQVVVIGATNRPDTLDPALRRPGRFDRELVFPLPDAAARRHILSIQLAKKAMPESAEQRAALLSDLVEMTEGYSGADLGALCTEASLHRLRTALPQLYLSSARLIVPREVEQRRLHVRTEDFYAAAQLMQPSLHRSHSARHSDSCFLDAYVEVLVRGTRDATLAALAPSWSLVDRVLCASSRDCQNVSTAVRALSAVPIPQPPRPCLLVLHEAQPLPSGSPNSSQQQRHTVEDDGVHQQQQRALQLHHLSISLLKGLTGLHQIIVNLPELVWEGDAAASAWPSHGLSAHADTNADYGGVPDDYLRSAGAGGGDSFTHMGQVVLSVRRCSPCVVYLSGAEEWLSDLHCFDDDNGDNEDRDGDDDSKEDLTDTLQIEGSVELSSTIAAAAAKRAKLVSRRQQRRVQIFRYYMAMLANTDVIFLIPCATAATRELLLGKSPEHHHSVSRDKVFPDTSSFIGQSVASSDLYSITSPSPSSPMLTADPPTAVHLTRMSARHQMLHPQFSIVCAGIAATPLPADLRRFVEYLHRIVTMTLTLYHGERSEDGKEHCDAPTATSNANIDRQGDLVLREDHAPLPSPLAHAQLRARDRANRARRCEVWRKVEYRRLQLRHVLMKWVTQYINSGKFKLLASENLDLAPDDPLYKAWRRHTRHHRVGLQDILEKVEDQQYVCLSQYHDDIDQLVRNVRSFFRTRAAQDQRYRLKALDLKETCLLNMYKMNREVIRFCEQTRDLQEPSSSDSEEDDSGATGMRQANGGKPHMHRRLEKGGAGEDASRADLVTSLVRKEKDPALIAEQARRAVSFPQRSAAPLRKRRRSGLMYSERRRRRKRAPAVQKQQPAAEQVGGGGGENEDTVNAEELSNAGSNTTDDTKRDSGAEQGDEENEERKSGARDEGGDEGAELSEVAAVADECVEAWSCALLSNFTYTRLYHVFKSVMRGLELEVRRLNAKAMDQRQQQQPAPASSTSAAEVVSAAGEVERMIATGSTSAPSTRESRVTSVFKALLLAAVQE</sequence>
<evidence type="ECO:0000256" key="3">
    <source>
        <dbReference type="ARBA" id="ARBA00022840"/>
    </source>
</evidence>